<evidence type="ECO:0000313" key="8">
    <source>
        <dbReference type="Proteomes" id="UP000006727"/>
    </source>
</evidence>
<dbReference type="InterPro" id="IPR005123">
    <property type="entry name" value="Oxoglu/Fe-dep_dioxygenase_dom"/>
</dbReference>
<evidence type="ECO:0000313" key="7">
    <source>
        <dbReference type="EnsemblPlants" id="Pp3c16_8120V3.1"/>
    </source>
</evidence>
<dbReference type="PaxDb" id="3218-PP1S194_145V6.1"/>
<sequence>MHQTGHHHPPNTLRGTSSTAAGSNVTVHEETMFPFEFVWPVHKRPFLPYDEFSDVEIPTIDFTCLQTGDEAGKKQVVAQVRAACLDWGFFHAINHGIPLELLDRVQIQAQRFFDLPKEEKLKVQKKPGGHIGYEHAATGLKDYAMKIVPGVNEKLEKLATKLMLVIVEGLEVNASHFERFVDKSSGILRWNHYPPCPQPLKTMGMDTHTDFNLITVLHQVSIGGVQLQKDGSWIAAKPRRGALAINIGDMLQALSNDLYKSIPHRAVVNSTQSRLSMAYFYAPSLETEISPLPKLVQRNNQSWNYKPFTVAEFLAAKKEKVFNTLERFRIHQTPPQCSSHTTPTAEYA</sequence>
<dbReference type="InterPro" id="IPR027443">
    <property type="entry name" value="IPNS-like_sf"/>
</dbReference>
<comment type="similarity">
    <text evidence="3">Belongs to the iron/ascorbate-dependent oxidoreductase family.</text>
</comment>
<dbReference type="PANTHER" id="PTHR47990">
    <property type="entry name" value="2-OXOGLUTARATE (2OG) AND FE(II)-DEPENDENT OXYGENASE SUPERFAMILY PROTEIN-RELATED"/>
    <property type="match status" value="1"/>
</dbReference>
<organism evidence="6">
    <name type="scientific">Physcomitrium patens</name>
    <name type="common">Spreading-leaved earth moss</name>
    <name type="synonym">Physcomitrella patens</name>
    <dbReference type="NCBI Taxonomy" id="3218"/>
    <lineage>
        <taxon>Eukaryota</taxon>
        <taxon>Viridiplantae</taxon>
        <taxon>Streptophyta</taxon>
        <taxon>Embryophyta</taxon>
        <taxon>Bryophyta</taxon>
        <taxon>Bryophytina</taxon>
        <taxon>Bryopsida</taxon>
        <taxon>Funariidae</taxon>
        <taxon>Funariales</taxon>
        <taxon>Funariaceae</taxon>
        <taxon>Physcomitrium</taxon>
    </lineage>
</organism>
<protein>
    <recommendedName>
        <fullName evidence="5">Fe2OG dioxygenase domain-containing protein</fullName>
    </recommendedName>
</protein>
<name>A0A2K1J7P8_PHYPA</name>
<dbReference type="Proteomes" id="UP000006727">
    <property type="component" value="Chromosome 16"/>
</dbReference>
<feature type="domain" description="Fe2OG dioxygenase" evidence="5">
    <location>
        <begin position="183"/>
        <end position="283"/>
    </location>
</feature>
<dbReference type="Gramene" id="Pp3c16_8120V3.1">
    <property type="protein sequence ID" value="Pp3c16_8120V3.1"/>
    <property type="gene ID" value="Pp3c16_8120"/>
</dbReference>
<proteinExistence type="inferred from homology"/>
<evidence type="ECO:0000256" key="3">
    <source>
        <dbReference type="RuleBase" id="RU003682"/>
    </source>
</evidence>
<dbReference type="EMBL" id="ABEU02000016">
    <property type="protein sequence ID" value="PNR37537.1"/>
    <property type="molecule type" value="Genomic_DNA"/>
</dbReference>
<keyword evidence="2 3" id="KW-0408">Iron</keyword>
<reference evidence="6 8" key="2">
    <citation type="journal article" date="2018" name="Plant J.">
        <title>The Physcomitrella patens chromosome-scale assembly reveals moss genome structure and evolution.</title>
        <authorList>
            <person name="Lang D."/>
            <person name="Ullrich K.K."/>
            <person name="Murat F."/>
            <person name="Fuchs J."/>
            <person name="Jenkins J."/>
            <person name="Haas F.B."/>
            <person name="Piednoel M."/>
            <person name="Gundlach H."/>
            <person name="Van Bel M."/>
            <person name="Meyberg R."/>
            <person name="Vives C."/>
            <person name="Morata J."/>
            <person name="Symeonidi A."/>
            <person name="Hiss M."/>
            <person name="Muchero W."/>
            <person name="Kamisugi Y."/>
            <person name="Saleh O."/>
            <person name="Blanc G."/>
            <person name="Decker E.L."/>
            <person name="van Gessel N."/>
            <person name="Grimwood J."/>
            <person name="Hayes R.D."/>
            <person name="Graham S.W."/>
            <person name="Gunter L.E."/>
            <person name="McDaniel S.F."/>
            <person name="Hoernstein S.N.W."/>
            <person name="Larsson A."/>
            <person name="Li F.W."/>
            <person name="Perroud P.F."/>
            <person name="Phillips J."/>
            <person name="Ranjan P."/>
            <person name="Rokshar D.S."/>
            <person name="Rothfels C.J."/>
            <person name="Schneider L."/>
            <person name="Shu S."/>
            <person name="Stevenson D.W."/>
            <person name="Thummler F."/>
            <person name="Tillich M."/>
            <person name="Villarreal Aguilar J.C."/>
            <person name="Widiez T."/>
            <person name="Wong G.K."/>
            <person name="Wymore A."/>
            <person name="Zhang Y."/>
            <person name="Zimmer A.D."/>
            <person name="Quatrano R.S."/>
            <person name="Mayer K.F.X."/>
            <person name="Goodstein D."/>
            <person name="Casacuberta J.M."/>
            <person name="Vandepoele K."/>
            <person name="Reski R."/>
            <person name="Cuming A.C."/>
            <person name="Tuskan G.A."/>
            <person name="Maumus F."/>
            <person name="Salse J."/>
            <person name="Schmutz J."/>
            <person name="Rensing S.A."/>
        </authorList>
    </citation>
    <scope>NUCLEOTIDE SEQUENCE [LARGE SCALE GENOMIC DNA]</scope>
    <source>
        <strain evidence="7 8">cv. Gransden 2004</strain>
    </source>
</reference>
<dbReference type="InterPro" id="IPR026992">
    <property type="entry name" value="DIOX_N"/>
</dbReference>
<dbReference type="PROSITE" id="PS51471">
    <property type="entry name" value="FE2OG_OXY"/>
    <property type="match status" value="1"/>
</dbReference>
<dbReference type="Gene3D" id="2.60.120.330">
    <property type="entry name" value="B-lactam Antibiotic, Isopenicillin N Synthase, Chain"/>
    <property type="match status" value="2"/>
</dbReference>
<dbReference type="GO" id="GO:0046872">
    <property type="term" value="F:metal ion binding"/>
    <property type="evidence" value="ECO:0007669"/>
    <property type="project" value="UniProtKB-KW"/>
</dbReference>
<gene>
    <name evidence="6" type="ORF">PHYPA_020646</name>
</gene>
<dbReference type="Pfam" id="PF03171">
    <property type="entry name" value="2OG-FeII_Oxy"/>
    <property type="match status" value="1"/>
</dbReference>
<dbReference type="AlphaFoldDB" id="A0A2K1J7P8"/>
<reference evidence="6 8" key="1">
    <citation type="journal article" date="2008" name="Science">
        <title>The Physcomitrella genome reveals evolutionary insights into the conquest of land by plants.</title>
        <authorList>
            <person name="Rensing S."/>
            <person name="Lang D."/>
            <person name="Zimmer A."/>
            <person name="Terry A."/>
            <person name="Salamov A."/>
            <person name="Shapiro H."/>
            <person name="Nishiyama T."/>
            <person name="Perroud P.-F."/>
            <person name="Lindquist E."/>
            <person name="Kamisugi Y."/>
            <person name="Tanahashi T."/>
            <person name="Sakakibara K."/>
            <person name="Fujita T."/>
            <person name="Oishi K."/>
            <person name="Shin-I T."/>
            <person name="Kuroki Y."/>
            <person name="Toyoda A."/>
            <person name="Suzuki Y."/>
            <person name="Hashimoto A."/>
            <person name="Yamaguchi K."/>
            <person name="Sugano A."/>
            <person name="Kohara Y."/>
            <person name="Fujiyama A."/>
            <person name="Anterola A."/>
            <person name="Aoki S."/>
            <person name="Ashton N."/>
            <person name="Barbazuk W.B."/>
            <person name="Barker E."/>
            <person name="Bennetzen J."/>
            <person name="Bezanilla M."/>
            <person name="Blankenship R."/>
            <person name="Cho S.H."/>
            <person name="Dutcher S."/>
            <person name="Estelle M."/>
            <person name="Fawcett J.A."/>
            <person name="Gundlach H."/>
            <person name="Hanada K."/>
            <person name="Heyl A."/>
            <person name="Hicks K.A."/>
            <person name="Hugh J."/>
            <person name="Lohr M."/>
            <person name="Mayer K."/>
            <person name="Melkozernov A."/>
            <person name="Murata T."/>
            <person name="Nelson D."/>
            <person name="Pils B."/>
            <person name="Prigge M."/>
            <person name="Reiss B."/>
            <person name="Renner T."/>
            <person name="Rombauts S."/>
            <person name="Rushton P."/>
            <person name="Sanderfoot A."/>
            <person name="Schween G."/>
            <person name="Shiu S.-H."/>
            <person name="Stueber K."/>
            <person name="Theodoulou F.L."/>
            <person name="Tu H."/>
            <person name="Van de Peer Y."/>
            <person name="Verrier P.J."/>
            <person name="Waters E."/>
            <person name="Wood A."/>
            <person name="Yang L."/>
            <person name="Cove D."/>
            <person name="Cuming A."/>
            <person name="Hasebe M."/>
            <person name="Lucas S."/>
            <person name="Mishler D.B."/>
            <person name="Reski R."/>
            <person name="Grigoriev I."/>
            <person name="Quatrano R.S."/>
            <person name="Boore J.L."/>
        </authorList>
    </citation>
    <scope>NUCLEOTIDE SEQUENCE [LARGE SCALE GENOMIC DNA]</scope>
    <source>
        <strain evidence="7 8">cv. Gransden 2004</strain>
    </source>
</reference>
<dbReference type="InterPro" id="IPR050231">
    <property type="entry name" value="Iron_ascorbate_oxido_reductase"/>
</dbReference>
<evidence type="ECO:0000256" key="1">
    <source>
        <dbReference type="ARBA" id="ARBA00022723"/>
    </source>
</evidence>
<evidence type="ECO:0000259" key="5">
    <source>
        <dbReference type="PROSITE" id="PS51471"/>
    </source>
</evidence>
<evidence type="ECO:0000256" key="4">
    <source>
        <dbReference type="SAM" id="MobiDB-lite"/>
    </source>
</evidence>
<evidence type="ECO:0000256" key="2">
    <source>
        <dbReference type="ARBA" id="ARBA00023004"/>
    </source>
</evidence>
<evidence type="ECO:0000313" key="6">
    <source>
        <dbReference type="EMBL" id="PNR37537.1"/>
    </source>
</evidence>
<dbReference type="GO" id="GO:0016706">
    <property type="term" value="F:2-oxoglutarate-dependent dioxygenase activity"/>
    <property type="evidence" value="ECO:0000318"/>
    <property type="project" value="GO_Central"/>
</dbReference>
<dbReference type="SUPFAM" id="SSF51197">
    <property type="entry name" value="Clavaminate synthase-like"/>
    <property type="match status" value="1"/>
</dbReference>
<dbReference type="EnsemblPlants" id="Pp3c16_8120V3.1">
    <property type="protein sequence ID" value="Pp3c16_8120V3.1"/>
    <property type="gene ID" value="Pp3c16_8120"/>
</dbReference>
<keyword evidence="8" id="KW-1185">Reference proteome</keyword>
<keyword evidence="3" id="KW-0560">Oxidoreductase</keyword>
<dbReference type="InterPro" id="IPR044861">
    <property type="entry name" value="IPNS-like_FE2OG_OXY"/>
</dbReference>
<keyword evidence="1 3" id="KW-0479">Metal-binding</keyword>
<reference evidence="7" key="3">
    <citation type="submission" date="2020-12" db="UniProtKB">
        <authorList>
            <consortium name="EnsemblPlants"/>
        </authorList>
    </citation>
    <scope>IDENTIFICATION</scope>
</reference>
<dbReference type="Pfam" id="PF14226">
    <property type="entry name" value="DIOX_N"/>
    <property type="match status" value="1"/>
</dbReference>
<accession>A0A2K1J7P8</accession>
<feature type="region of interest" description="Disordered" evidence="4">
    <location>
        <begin position="1"/>
        <end position="20"/>
    </location>
</feature>
<dbReference type="InParanoid" id="A0A2K1J7P8"/>